<evidence type="ECO:0000256" key="8">
    <source>
        <dbReference type="SAM" id="MobiDB-lite"/>
    </source>
</evidence>
<dbReference type="RefSeq" id="WP_252168661.1">
    <property type="nucleotide sequence ID" value="NZ_CP084931.1"/>
</dbReference>
<dbReference type="EMBL" id="CP084931">
    <property type="protein sequence ID" value="USI74847.1"/>
    <property type="molecule type" value="Genomic_DNA"/>
</dbReference>
<dbReference type="InterPro" id="IPR037185">
    <property type="entry name" value="EmrE-like"/>
</dbReference>
<evidence type="ECO:0000256" key="7">
    <source>
        <dbReference type="ARBA" id="ARBA00023136"/>
    </source>
</evidence>
<keyword evidence="3" id="KW-0813">Transport</keyword>
<feature type="transmembrane region" description="Helical" evidence="9">
    <location>
        <begin position="211"/>
        <end position="231"/>
    </location>
</feature>
<dbReference type="InterPro" id="IPR004626">
    <property type="entry name" value="RarD"/>
</dbReference>
<feature type="transmembrane region" description="Helical" evidence="9">
    <location>
        <begin position="70"/>
        <end position="92"/>
    </location>
</feature>
<keyword evidence="6 9" id="KW-1133">Transmembrane helix</keyword>
<organism evidence="11 12">
    <name type="scientific">Sphingomonas morindae</name>
    <dbReference type="NCBI Taxonomy" id="1541170"/>
    <lineage>
        <taxon>Bacteria</taxon>
        <taxon>Pseudomonadati</taxon>
        <taxon>Pseudomonadota</taxon>
        <taxon>Alphaproteobacteria</taxon>
        <taxon>Sphingomonadales</taxon>
        <taxon>Sphingomonadaceae</taxon>
        <taxon>Sphingomonas</taxon>
    </lineage>
</organism>
<keyword evidence="4" id="KW-1003">Cell membrane</keyword>
<dbReference type="NCBIfam" id="TIGR00688">
    <property type="entry name" value="rarD"/>
    <property type="match status" value="1"/>
</dbReference>
<evidence type="ECO:0000313" key="11">
    <source>
        <dbReference type="EMBL" id="USI74847.1"/>
    </source>
</evidence>
<evidence type="ECO:0000256" key="5">
    <source>
        <dbReference type="ARBA" id="ARBA00022692"/>
    </source>
</evidence>
<feature type="transmembrane region" description="Helical" evidence="9">
    <location>
        <begin position="267"/>
        <end position="288"/>
    </location>
</feature>
<feature type="transmembrane region" description="Helical" evidence="9">
    <location>
        <begin position="9"/>
        <end position="28"/>
    </location>
</feature>
<feature type="region of interest" description="Disordered" evidence="8">
    <location>
        <begin position="291"/>
        <end position="311"/>
    </location>
</feature>
<feature type="transmembrane region" description="Helical" evidence="9">
    <location>
        <begin position="104"/>
        <end position="121"/>
    </location>
</feature>
<feature type="transmembrane region" description="Helical" evidence="9">
    <location>
        <begin position="243"/>
        <end position="261"/>
    </location>
</feature>
<evidence type="ECO:0000259" key="10">
    <source>
        <dbReference type="Pfam" id="PF00892"/>
    </source>
</evidence>
<evidence type="ECO:0000256" key="2">
    <source>
        <dbReference type="ARBA" id="ARBA00007362"/>
    </source>
</evidence>
<dbReference type="InterPro" id="IPR000620">
    <property type="entry name" value="EamA_dom"/>
</dbReference>
<feature type="domain" description="EamA" evidence="10">
    <location>
        <begin position="150"/>
        <end position="282"/>
    </location>
</feature>
<evidence type="ECO:0000256" key="9">
    <source>
        <dbReference type="SAM" id="Phobius"/>
    </source>
</evidence>
<reference evidence="11" key="1">
    <citation type="journal article" date="2022" name="Toxins">
        <title>Genomic Analysis of Sphingopyxis sp. USTB-05 for Biodegrading Cyanobacterial Hepatotoxins.</title>
        <authorList>
            <person name="Liu C."/>
            <person name="Xu Q."/>
            <person name="Zhao Z."/>
            <person name="Zhang H."/>
            <person name="Liu X."/>
            <person name="Yin C."/>
            <person name="Liu Y."/>
            <person name="Yan H."/>
        </authorList>
    </citation>
    <scope>NUCLEOTIDE SEQUENCE</scope>
    <source>
        <strain evidence="11">NBD5</strain>
    </source>
</reference>
<dbReference type="Proteomes" id="UP001056937">
    <property type="component" value="Chromosome 2"/>
</dbReference>
<keyword evidence="5 9" id="KW-0812">Transmembrane</keyword>
<dbReference type="SUPFAM" id="SSF103481">
    <property type="entry name" value="Multidrug resistance efflux transporter EmrE"/>
    <property type="match status" value="2"/>
</dbReference>
<feature type="transmembrane region" description="Helical" evidence="9">
    <location>
        <begin position="128"/>
        <end position="144"/>
    </location>
</feature>
<evidence type="ECO:0000256" key="6">
    <source>
        <dbReference type="ARBA" id="ARBA00022989"/>
    </source>
</evidence>
<gene>
    <name evidence="11" type="primary">rarD</name>
    <name evidence="11" type="ORF">LHA26_19055</name>
</gene>
<name>A0ABY4XD67_9SPHN</name>
<dbReference type="Pfam" id="PF00892">
    <property type="entry name" value="EamA"/>
    <property type="match status" value="2"/>
</dbReference>
<evidence type="ECO:0000313" key="12">
    <source>
        <dbReference type="Proteomes" id="UP001056937"/>
    </source>
</evidence>
<feature type="transmembrane region" description="Helical" evidence="9">
    <location>
        <begin position="40"/>
        <end position="58"/>
    </location>
</feature>
<comment type="subcellular location">
    <subcellularLocation>
        <location evidence="1">Cell membrane</location>
        <topology evidence="1">Multi-pass membrane protein</topology>
    </subcellularLocation>
</comment>
<dbReference type="PANTHER" id="PTHR22911">
    <property type="entry name" value="ACYL-MALONYL CONDENSING ENZYME-RELATED"/>
    <property type="match status" value="1"/>
</dbReference>
<keyword evidence="7 9" id="KW-0472">Membrane</keyword>
<feature type="domain" description="EamA" evidence="10">
    <location>
        <begin position="10"/>
        <end position="143"/>
    </location>
</feature>
<evidence type="ECO:0000256" key="1">
    <source>
        <dbReference type="ARBA" id="ARBA00004651"/>
    </source>
</evidence>
<evidence type="ECO:0000256" key="3">
    <source>
        <dbReference type="ARBA" id="ARBA00022448"/>
    </source>
</evidence>
<protein>
    <submittedName>
        <fullName evidence="11">EamA family transporter RarD</fullName>
    </submittedName>
</protein>
<dbReference type="PANTHER" id="PTHR22911:SF137">
    <property type="entry name" value="SOLUTE CARRIER FAMILY 35 MEMBER G2-RELATED"/>
    <property type="match status" value="1"/>
</dbReference>
<comment type="similarity">
    <text evidence="2">Belongs to the EamA transporter family.</text>
</comment>
<accession>A0ABY4XD67</accession>
<feature type="transmembrane region" description="Helical" evidence="9">
    <location>
        <begin position="179"/>
        <end position="199"/>
    </location>
</feature>
<sequence length="311" mass="32079">MGDGSSERAGLALGIGAYGLWGALPLYLHLLSAVPPAQVLAHRILWSLLLLGAIVLLGRRLAAIRAAARGATLLALAASATLIAGNWFIYIWSVANHHMIEASLGYFVTPLVNVLLGLALLGERLGRLQGLAILLAAAGVAALVAAGGGALWITLGLAFTFSIYGVIRKRVAIDALGGLTVETLLLAPLALALLLLARHQGDAAFGTGTRLDLLLVLAGPVTAVPLLMFAAAARRLRYATMGVLQYIAPTLQFLEAVLLFGEPVRRVDLIGFALIWAGCALYAGASLAGARTARAPSPPPSRGPAASGRTA</sequence>
<proteinExistence type="inferred from homology"/>
<evidence type="ECO:0000256" key="4">
    <source>
        <dbReference type="ARBA" id="ARBA00022475"/>
    </source>
</evidence>
<keyword evidence="12" id="KW-1185">Reference proteome</keyword>